<sequence length="280" mass="30641">MIWIISFLALVSSTLGCGVRQFMVRQPAGEIAKRSIRIKDEPVPSIVGGHNAGIINGNEATPWPWQVSIQTSRGEHFCGGSLISTNWVLTAAHCSVQTGYHYVVLGQYDRGSNELVQVKKIAKVITHPIYNTQTDYNDIALLKLSSAVEMTSRISPICLPSSLTNILPGTRCVTTGWGVTENDLNPRFLQQATLPIVSQAQCRRFWGKNTITDAMICAGASGASSCEGDSGGPLMCESSGVWYQVGIVSWGHKSCSTDRPVAYTRVSYFRKWIDEIIRVN</sequence>
<dbReference type="PROSITE" id="PS50240">
    <property type="entry name" value="TRYPSIN_DOM"/>
    <property type="match status" value="1"/>
</dbReference>
<feature type="domain" description="Peptidase S1" evidence="11">
    <location>
        <begin position="46"/>
        <end position="278"/>
    </location>
</feature>
<keyword evidence="10" id="KW-0732">Signal</keyword>
<dbReference type="GO" id="GO:0004252">
    <property type="term" value="F:serine-type endopeptidase activity"/>
    <property type="evidence" value="ECO:0007669"/>
    <property type="project" value="UniProtKB-EC"/>
</dbReference>
<keyword evidence="4 9" id="KW-0378">Hydrolase</keyword>
<evidence type="ECO:0000256" key="5">
    <source>
        <dbReference type="ARBA" id="ARBA00022825"/>
    </source>
</evidence>
<dbReference type="AlphaFoldDB" id="A0A9R0B9N7"/>
<evidence type="ECO:0000256" key="7">
    <source>
        <dbReference type="ARBA" id="ARBA00023157"/>
    </source>
</evidence>
<dbReference type="GO" id="GO:0006508">
    <property type="term" value="P:proteolysis"/>
    <property type="evidence" value="ECO:0007669"/>
    <property type="project" value="UniProtKB-KW"/>
</dbReference>
<dbReference type="FunFam" id="2.40.10.10:FF:000181">
    <property type="entry name" value="Chymotrypsinogen A"/>
    <property type="match status" value="1"/>
</dbReference>
<name>A0A9R0B9N7_CYPCA</name>
<evidence type="ECO:0000256" key="3">
    <source>
        <dbReference type="ARBA" id="ARBA00022757"/>
    </source>
</evidence>
<dbReference type="GeneID" id="109088749"/>
<reference evidence="12" key="1">
    <citation type="submission" date="2025-08" db="UniProtKB">
        <authorList>
            <consortium name="RefSeq"/>
        </authorList>
    </citation>
    <scope>IDENTIFICATION</scope>
    <source>
        <tissue evidence="12">Muscle</tissue>
    </source>
</reference>
<keyword evidence="2 9" id="KW-0645">Protease</keyword>
<feature type="chain" id="PRO_5040292114" description="chymotrypsin" evidence="10">
    <location>
        <begin position="17"/>
        <end position="280"/>
    </location>
</feature>
<dbReference type="OrthoDB" id="5918597at2759"/>
<dbReference type="InterPro" id="IPR033116">
    <property type="entry name" value="TRYPSIN_SER"/>
</dbReference>
<evidence type="ECO:0000256" key="6">
    <source>
        <dbReference type="ARBA" id="ARBA00023145"/>
    </source>
</evidence>
<dbReference type="PROSITE" id="PS00135">
    <property type="entry name" value="TRYPSIN_SER"/>
    <property type="match status" value="1"/>
</dbReference>
<dbReference type="InterPro" id="IPR001254">
    <property type="entry name" value="Trypsin_dom"/>
</dbReference>
<dbReference type="PROSITE" id="PS00134">
    <property type="entry name" value="TRYPSIN_HIS"/>
    <property type="match status" value="1"/>
</dbReference>
<protein>
    <recommendedName>
        <fullName evidence="8">chymotrypsin</fullName>
        <ecNumber evidence="8">3.4.21.1</ecNumber>
    </recommendedName>
</protein>
<dbReference type="GO" id="GO:0007586">
    <property type="term" value="P:digestion"/>
    <property type="evidence" value="ECO:0007669"/>
    <property type="project" value="UniProtKB-KW"/>
</dbReference>
<dbReference type="InterPro" id="IPR018114">
    <property type="entry name" value="TRYPSIN_HIS"/>
</dbReference>
<evidence type="ECO:0000256" key="9">
    <source>
        <dbReference type="RuleBase" id="RU363034"/>
    </source>
</evidence>
<evidence type="ECO:0000256" key="8">
    <source>
        <dbReference type="ARBA" id="ARBA00044036"/>
    </source>
</evidence>
<dbReference type="EC" id="3.4.21.1" evidence="8"/>
<dbReference type="KEGG" id="ccar:109088749"/>
<dbReference type="GO" id="GO:0005576">
    <property type="term" value="C:extracellular region"/>
    <property type="evidence" value="ECO:0007669"/>
    <property type="project" value="UniProtKB-SubCell"/>
</dbReference>
<feature type="signal peptide" evidence="10">
    <location>
        <begin position="1"/>
        <end position="16"/>
    </location>
</feature>
<evidence type="ECO:0000256" key="2">
    <source>
        <dbReference type="ARBA" id="ARBA00022670"/>
    </source>
</evidence>
<dbReference type="PANTHER" id="PTHR24250:SF66">
    <property type="entry name" value="CHYMOTRYPSIN-LIKE PROTEASE CTRL-1"/>
    <property type="match status" value="1"/>
</dbReference>
<dbReference type="PANTHER" id="PTHR24250">
    <property type="entry name" value="CHYMOTRYPSIN-RELATED"/>
    <property type="match status" value="1"/>
</dbReference>
<proteinExistence type="predicted"/>
<keyword evidence="6" id="KW-0865">Zymogen</keyword>
<evidence type="ECO:0000313" key="12">
    <source>
        <dbReference type="RefSeq" id="XP_042627579.1"/>
    </source>
</evidence>
<keyword evidence="7" id="KW-1015">Disulfide bond</keyword>
<dbReference type="CDD" id="cd00190">
    <property type="entry name" value="Tryp_SPc"/>
    <property type="match status" value="1"/>
</dbReference>
<dbReference type="Proteomes" id="UP001155660">
    <property type="component" value="Chromosome A15"/>
</dbReference>
<comment type="subcellular location">
    <subcellularLocation>
        <location evidence="1">Secreted</location>
        <location evidence="1">Extracellular space</location>
    </subcellularLocation>
</comment>
<dbReference type="RefSeq" id="XP_042627579.1">
    <property type="nucleotide sequence ID" value="XM_042771645.1"/>
</dbReference>
<keyword evidence="5 9" id="KW-0720">Serine protease</keyword>
<dbReference type="Pfam" id="PF00089">
    <property type="entry name" value="Trypsin"/>
    <property type="match status" value="1"/>
</dbReference>
<dbReference type="SMART" id="SM00020">
    <property type="entry name" value="Tryp_SPc"/>
    <property type="match status" value="1"/>
</dbReference>
<dbReference type="FunFam" id="2.40.10.10:FF:000176">
    <property type="entry name" value="Chymotrypsinogen A"/>
    <property type="match status" value="1"/>
</dbReference>
<accession>A0A9R0B9N7</accession>
<evidence type="ECO:0000259" key="11">
    <source>
        <dbReference type="PROSITE" id="PS50240"/>
    </source>
</evidence>
<organism evidence="12">
    <name type="scientific">Cyprinus carpio</name>
    <name type="common">Common carp</name>
    <dbReference type="NCBI Taxonomy" id="7962"/>
    <lineage>
        <taxon>Eukaryota</taxon>
        <taxon>Metazoa</taxon>
        <taxon>Chordata</taxon>
        <taxon>Craniata</taxon>
        <taxon>Vertebrata</taxon>
        <taxon>Euteleostomi</taxon>
        <taxon>Actinopterygii</taxon>
        <taxon>Neopterygii</taxon>
        <taxon>Teleostei</taxon>
        <taxon>Ostariophysi</taxon>
        <taxon>Cypriniformes</taxon>
        <taxon>Cyprinidae</taxon>
        <taxon>Cyprininae</taxon>
        <taxon>Cyprinus</taxon>
    </lineage>
</organism>
<evidence type="ECO:0000256" key="4">
    <source>
        <dbReference type="ARBA" id="ARBA00022801"/>
    </source>
</evidence>
<evidence type="ECO:0000256" key="10">
    <source>
        <dbReference type="SAM" id="SignalP"/>
    </source>
</evidence>
<evidence type="ECO:0000256" key="1">
    <source>
        <dbReference type="ARBA" id="ARBA00004239"/>
    </source>
</evidence>
<gene>
    <name evidence="12" type="primary">LOC109088749</name>
</gene>
<keyword evidence="3" id="KW-0222">Digestion</keyword>